<dbReference type="SUPFAM" id="SSF49899">
    <property type="entry name" value="Concanavalin A-like lectins/glucanases"/>
    <property type="match status" value="1"/>
</dbReference>
<dbReference type="Pfam" id="PF13385">
    <property type="entry name" value="Laminin_G_3"/>
    <property type="match status" value="1"/>
</dbReference>
<protein>
    <submittedName>
        <fullName evidence="1">LamG domain-containing protein</fullName>
    </submittedName>
</protein>
<reference evidence="1 2" key="1">
    <citation type="submission" date="2019-05" db="EMBL/GenBank/DDBJ databases">
        <title>Draft genome sequence of Nonomuraea turkmeniaca DSM 43926.</title>
        <authorList>
            <person name="Saricaoglu S."/>
            <person name="Isik K."/>
        </authorList>
    </citation>
    <scope>NUCLEOTIDE SEQUENCE [LARGE SCALE GENOMIC DNA]</scope>
    <source>
        <strain evidence="1 2">DSM 43926</strain>
    </source>
</reference>
<keyword evidence="2" id="KW-1185">Reference proteome</keyword>
<dbReference type="AlphaFoldDB" id="A0A5S4F6F7"/>
<gene>
    <name evidence="1" type="ORF">ETD86_34875</name>
</gene>
<dbReference type="RefSeq" id="WP_138670905.1">
    <property type="nucleotide sequence ID" value="NZ_VCKY01000149.1"/>
</dbReference>
<dbReference type="EMBL" id="VCKY01000149">
    <property type="protein sequence ID" value="TMR11755.1"/>
    <property type="molecule type" value="Genomic_DNA"/>
</dbReference>
<evidence type="ECO:0000313" key="2">
    <source>
        <dbReference type="Proteomes" id="UP000309128"/>
    </source>
</evidence>
<dbReference type="OrthoDB" id="3445328at2"/>
<name>A0A5S4F6F7_9ACTN</name>
<proteinExistence type="predicted"/>
<evidence type="ECO:0000313" key="1">
    <source>
        <dbReference type="EMBL" id="TMR11755.1"/>
    </source>
</evidence>
<comment type="caution">
    <text evidence="1">The sequence shown here is derived from an EMBL/GenBank/DDBJ whole genome shotgun (WGS) entry which is preliminary data.</text>
</comment>
<organism evidence="1 2">
    <name type="scientific">Nonomuraea turkmeniaca</name>
    <dbReference type="NCBI Taxonomy" id="103838"/>
    <lineage>
        <taxon>Bacteria</taxon>
        <taxon>Bacillati</taxon>
        <taxon>Actinomycetota</taxon>
        <taxon>Actinomycetes</taxon>
        <taxon>Streptosporangiales</taxon>
        <taxon>Streptosporangiaceae</taxon>
        <taxon>Nonomuraea</taxon>
    </lineage>
</organism>
<dbReference type="Gene3D" id="2.60.120.260">
    <property type="entry name" value="Galactose-binding domain-like"/>
    <property type="match status" value="1"/>
</dbReference>
<dbReference type="Proteomes" id="UP000309128">
    <property type="component" value="Unassembled WGS sequence"/>
</dbReference>
<dbReference type="InterPro" id="IPR013320">
    <property type="entry name" value="ConA-like_dom_sf"/>
</dbReference>
<sequence length="797" mass="84984">MTMPDVWCEIAFVKDSSDGSPLWRDVSSDVEWQEGVRISRRRSHELDEIQPGTLSLTLNNPDGRYTAGNVSSPYYPNVKINRPIRIRARWPAGSINMLQEGQAKGSNASLFAGSFGTVVVDNAIFPAGQTSSVKWTGFGTGNLFRVGSKSTTSATDQALLVEPGRTYSVRCQARRDTNTASVRARIRFYDKSGVVLTDTNGSTVALTTSFQPVSASATAPANSVYARTLLECTIAAASAIVYSSAWQFEDGAAPTAWVSPGTEYIEYRGFSDKWPHSWTNGVLGKVQLTGTDRMKLLSRQRISRDALVEETQATFPRFYYPMSEFAGATAAGNAASVAQPDLSVIQTGAGGALTFGETDGPLGSAIVGFAPVDPENGKSLGTQGLSVLGGQPGLTIAAWFVCASSGQGDGITSIINLSDGTGGGIHHRFGYRYATDEVDFGSMVSGVGSGAGFGLNLRDGLPHHLVFVGEFSGGFLQQRIWVDGFQHLNTGTGIPGSVWPSTASWLVVGSQAFDAFQRNLFNGYIGQVAGWNRALTLAEITNLYEAGSATTEQAGARINRVLEWAGVTDRAIDAGQSDLDISAYGTSGSSLQDVREAALSDGGVFFVSRDGTSTFHDRARRQSPGIAPVIGFTADQCGTDLDFVIDDTLLFNDITVTRRGTSTRVTDDDSIEEYGQYTTSIPTVLASDLDAINRGQYMLGSYAEPAPRAGQVTVEARSNPSLWPSLLGCDIGHRLVITSLPASAPAPSVNLWAEGVQQLITDESWHFTLDTSPNSNSTAILLDDPVFGLLDSNRLGW</sequence>
<dbReference type="Gene3D" id="2.60.120.200">
    <property type="match status" value="1"/>
</dbReference>
<accession>A0A5S4F6F7</accession>